<dbReference type="Proteomes" id="UP000005233">
    <property type="component" value="Chromosome"/>
</dbReference>
<sequence>MRLSDQFVDPSSYGRYNFSGIPGTILSALTPEVPESSLPEDALGGLKKKYEKVVLFLVDGLGWDTFKEMSTKSKHLESLRSRGNAIRLATQFPSTTACNITTMSTALGVARHGIYEWLYYEPKAGEIIAPLLYSFGPNIKERDSLKANEDIRPEDIYPCQTIYEMLKAHGVKSYAFQDKEYAFSPYTNVVFNGAWRYGYMTLADGLANLAGSVREEPGKAYYYFYFDKLDSLSHVYGPSSKEMYAELEAFLILMERIFLDRVKDAASSTLFILTADHGQTSIDPGSCVYINKAFPRIANYIKKSRSGRLLAPAGSCRDMFLYIKDDMVDEAIRLLGDGLRDKALVVNTESLVENGYFGEKRISEKLAERLGNVVVLPYEGHSVWWYEKNLFEIKFFGHHGGLTRQEMEIPFLAWEL</sequence>
<dbReference type="Gene3D" id="3.40.720.10">
    <property type="entry name" value="Alkaline Phosphatase, subunit A"/>
    <property type="match status" value="1"/>
</dbReference>
<name>H8I503_METCZ</name>
<dbReference type="GeneID" id="11972539"/>
<dbReference type="PANTHER" id="PTHR10151">
    <property type="entry name" value="ECTONUCLEOTIDE PYROPHOSPHATASE/PHOSPHODIESTERASE"/>
    <property type="match status" value="1"/>
</dbReference>
<accession>H8I503</accession>
<reference evidence="1 2" key="1">
    <citation type="journal article" date="2012" name="J. Bacteriol.">
        <title>Complete genome sequence of a thermophilic methanogen, Methanocella conradii HZ254, isolated from Chinese rice field soil.</title>
        <authorList>
            <person name="Lu Z."/>
            <person name="Lu Y."/>
        </authorList>
    </citation>
    <scope>NUCLEOTIDE SEQUENCE [LARGE SCALE GENOMIC DNA]</scope>
    <source>
        <strain evidence="2">DSM 24694 / JCM 17849 / CGMCC 1.5162 / HZ254</strain>
    </source>
</reference>
<dbReference type="InterPro" id="IPR017850">
    <property type="entry name" value="Alkaline_phosphatase_core_sf"/>
</dbReference>
<dbReference type="AlphaFoldDB" id="H8I503"/>
<dbReference type="HOGENOM" id="CLU_039939_1_0_2"/>
<dbReference type="SUPFAM" id="SSF53649">
    <property type="entry name" value="Alkaline phosphatase-like"/>
    <property type="match status" value="1"/>
</dbReference>
<dbReference type="InterPro" id="IPR002591">
    <property type="entry name" value="Phosphodiest/P_Trfase"/>
</dbReference>
<dbReference type="EMBL" id="CP003243">
    <property type="protein sequence ID" value="AFD01097.1"/>
    <property type="molecule type" value="Genomic_DNA"/>
</dbReference>
<protein>
    <recommendedName>
        <fullName evidence="3">Alkaline phosphatase family protein</fullName>
    </recommendedName>
</protein>
<dbReference type="OrthoDB" id="33550at2157"/>
<evidence type="ECO:0000313" key="2">
    <source>
        <dbReference type="Proteomes" id="UP000005233"/>
    </source>
</evidence>
<dbReference type="eggNOG" id="arCOG01378">
    <property type="taxonomic scope" value="Archaea"/>
</dbReference>
<evidence type="ECO:0000313" key="1">
    <source>
        <dbReference type="EMBL" id="AFD01097.1"/>
    </source>
</evidence>
<organism evidence="1 2">
    <name type="scientific">Methanocella conradii (strain DSM 24694 / JCM 17849 / CGMCC 1.5162 / HZ254)</name>
    <dbReference type="NCBI Taxonomy" id="1041930"/>
    <lineage>
        <taxon>Archaea</taxon>
        <taxon>Methanobacteriati</taxon>
        <taxon>Methanobacteriota</taxon>
        <taxon>Stenosarchaea group</taxon>
        <taxon>Methanomicrobia</taxon>
        <taxon>Methanocellales</taxon>
        <taxon>Methanocellaceae</taxon>
        <taxon>Methanocella</taxon>
    </lineage>
</organism>
<evidence type="ECO:0008006" key="3">
    <source>
        <dbReference type="Google" id="ProtNLM"/>
    </source>
</evidence>
<keyword evidence="2" id="KW-1185">Reference proteome</keyword>
<proteinExistence type="predicted"/>
<dbReference type="RefSeq" id="WP_014406928.1">
    <property type="nucleotide sequence ID" value="NC_017034.1"/>
</dbReference>
<dbReference type="PANTHER" id="PTHR10151:SF120">
    <property type="entry name" value="BIS(5'-ADENOSYL)-TRIPHOSPHATASE"/>
    <property type="match status" value="1"/>
</dbReference>
<dbReference type="STRING" id="1041930.Mtc_2364"/>
<dbReference type="Pfam" id="PF01663">
    <property type="entry name" value="Phosphodiest"/>
    <property type="match status" value="1"/>
</dbReference>
<dbReference type="KEGG" id="mez:Mtc_2364"/>
<gene>
    <name evidence="1" type="ordered locus">Mtc_2364</name>
</gene>
<dbReference type="GO" id="GO:0016787">
    <property type="term" value="F:hydrolase activity"/>
    <property type="evidence" value="ECO:0007669"/>
    <property type="project" value="UniProtKB-ARBA"/>
</dbReference>